<dbReference type="GO" id="GO:0070382">
    <property type="term" value="C:exocytic vesicle"/>
    <property type="evidence" value="ECO:0007669"/>
    <property type="project" value="TreeGrafter"/>
</dbReference>
<dbReference type="PANTHER" id="PTHR45716">
    <property type="entry name" value="BITESIZE, ISOFORM I"/>
    <property type="match status" value="1"/>
</dbReference>
<evidence type="ECO:0000259" key="2">
    <source>
        <dbReference type="PROSITE" id="PS50004"/>
    </source>
</evidence>
<feature type="non-terminal residue" evidence="3">
    <location>
        <position position="250"/>
    </location>
</feature>
<comment type="caution">
    <text evidence="3">The sequence shown here is derived from an EMBL/GenBank/DDBJ whole genome shotgun (WGS) entry which is preliminary data.</text>
</comment>
<sequence length="250" mass="28710">FEQPTSLLTYKGDIILCLKYVPAEKVNRDSDSPSPSRKKARKPKLPGDKGQLHVLIKEARNLTAVRSNGYSDPFCKGQLQPDKEKQKTQVIKKECNPAWNCTMVFEDVTAENLREKSLELTIWDHDKLSSNDFLGGVRLNLGTGKSYSKLVDWMDARGEEISLWQAMVDRPNFWIDGALVPELPKSDPKTLLWNQKGEEDRIHFDEENAEKIKTVMKKIQLPLCNIPDWAKEIPDDQWKDKIAKMQDKKS</sequence>
<proteinExistence type="predicted"/>
<protein>
    <submittedName>
        <fullName evidence="3">Synaptotagmin-like protein</fullName>
    </submittedName>
</protein>
<evidence type="ECO:0000313" key="3">
    <source>
        <dbReference type="EMBL" id="VDH98301.1"/>
    </source>
</evidence>
<dbReference type="InterPro" id="IPR000008">
    <property type="entry name" value="C2_dom"/>
</dbReference>
<accession>A0A8B6C1D7</accession>
<dbReference type="GO" id="GO:0006887">
    <property type="term" value="P:exocytosis"/>
    <property type="evidence" value="ECO:0007669"/>
    <property type="project" value="TreeGrafter"/>
</dbReference>
<dbReference type="EMBL" id="UYJE01000996">
    <property type="protein sequence ID" value="VDH98301.1"/>
    <property type="molecule type" value="Genomic_DNA"/>
</dbReference>
<reference evidence="3" key="1">
    <citation type="submission" date="2018-11" db="EMBL/GenBank/DDBJ databases">
        <authorList>
            <person name="Alioto T."/>
            <person name="Alioto T."/>
        </authorList>
    </citation>
    <scope>NUCLEOTIDE SEQUENCE</scope>
</reference>
<dbReference type="AlphaFoldDB" id="A0A8B6C1D7"/>
<evidence type="ECO:0000256" key="1">
    <source>
        <dbReference type="SAM" id="MobiDB-lite"/>
    </source>
</evidence>
<dbReference type="CDD" id="cd04020">
    <property type="entry name" value="C2B_SLP_1-2-3-4"/>
    <property type="match status" value="1"/>
</dbReference>
<gene>
    <name evidence="3" type="ORF">MGAL_10B018190</name>
</gene>
<dbReference type="SUPFAM" id="SSF49562">
    <property type="entry name" value="C2 domain (Calcium/lipid-binding domain, CaLB)"/>
    <property type="match status" value="1"/>
</dbReference>
<dbReference type="GO" id="GO:0005886">
    <property type="term" value="C:plasma membrane"/>
    <property type="evidence" value="ECO:0007669"/>
    <property type="project" value="TreeGrafter"/>
</dbReference>
<dbReference type="GO" id="GO:0042043">
    <property type="term" value="F:neurexin family protein binding"/>
    <property type="evidence" value="ECO:0007669"/>
    <property type="project" value="TreeGrafter"/>
</dbReference>
<dbReference type="SMART" id="SM00239">
    <property type="entry name" value="C2"/>
    <property type="match status" value="1"/>
</dbReference>
<dbReference type="PRINTS" id="PR00360">
    <property type="entry name" value="C2DOMAIN"/>
</dbReference>
<dbReference type="OrthoDB" id="5593200at2759"/>
<evidence type="ECO:0000313" key="4">
    <source>
        <dbReference type="Proteomes" id="UP000596742"/>
    </source>
</evidence>
<name>A0A8B6C1D7_MYTGA</name>
<dbReference type="Proteomes" id="UP000596742">
    <property type="component" value="Unassembled WGS sequence"/>
</dbReference>
<organism evidence="3 4">
    <name type="scientific">Mytilus galloprovincialis</name>
    <name type="common">Mediterranean mussel</name>
    <dbReference type="NCBI Taxonomy" id="29158"/>
    <lineage>
        <taxon>Eukaryota</taxon>
        <taxon>Metazoa</taxon>
        <taxon>Spiralia</taxon>
        <taxon>Lophotrochozoa</taxon>
        <taxon>Mollusca</taxon>
        <taxon>Bivalvia</taxon>
        <taxon>Autobranchia</taxon>
        <taxon>Pteriomorphia</taxon>
        <taxon>Mytilida</taxon>
        <taxon>Mytiloidea</taxon>
        <taxon>Mytilidae</taxon>
        <taxon>Mytilinae</taxon>
        <taxon>Mytilus</taxon>
    </lineage>
</organism>
<dbReference type="InterPro" id="IPR043567">
    <property type="entry name" value="SYTL1-5_C2B"/>
</dbReference>
<dbReference type="PROSITE" id="PS50004">
    <property type="entry name" value="C2"/>
    <property type="match status" value="1"/>
</dbReference>
<dbReference type="Pfam" id="PF00168">
    <property type="entry name" value="C2"/>
    <property type="match status" value="1"/>
</dbReference>
<dbReference type="Pfam" id="PF06910">
    <property type="entry name" value="MEA1"/>
    <property type="match status" value="1"/>
</dbReference>
<dbReference type="PANTHER" id="PTHR45716:SF2">
    <property type="entry name" value="BITESIZE, ISOFORM I"/>
    <property type="match status" value="1"/>
</dbReference>
<feature type="region of interest" description="Disordered" evidence="1">
    <location>
        <begin position="26"/>
        <end position="48"/>
    </location>
</feature>
<keyword evidence="4" id="KW-1185">Reference proteome</keyword>
<feature type="domain" description="C2" evidence="2">
    <location>
        <begin position="32"/>
        <end position="154"/>
    </location>
</feature>
<dbReference type="InterPro" id="IPR035892">
    <property type="entry name" value="C2_domain_sf"/>
</dbReference>
<dbReference type="Gene3D" id="2.60.40.150">
    <property type="entry name" value="C2 domain"/>
    <property type="match status" value="1"/>
</dbReference>